<dbReference type="EMBL" id="CP091507">
    <property type="protein sequence ID" value="UOO80069.1"/>
    <property type="molecule type" value="Genomic_DNA"/>
</dbReference>
<dbReference type="KEGG" id="usu:LVJ78_03395"/>
<sequence>MDINWVRSLFTVWVFVSFILVLYIVLNRRNKQNYRDAANSIMDDNDTPSDESARLPRDTRDNGAK</sequence>
<reference evidence="3 5" key="1">
    <citation type="submission" date="2019-03" db="EMBL/GenBank/DDBJ databases">
        <title>Genomic Encyclopedia of Type Strains, Phase IV (KMG-IV): sequencing the most valuable type-strain genomes for metagenomic binning, comparative biology and taxonomic classification.</title>
        <authorList>
            <person name="Goeker M."/>
        </authorList>
    </citation>
    <scope>NUCLEOTIDE SEQUENCE [LARGE SCALE GENOMIC DNA]</scope>
    <source>
        <strain evidence="3 5">DSM 17474</strain>
    </source>
</reference>
<keyword evidence="2" id="KW-0472">Membrane</keyword>
<dbReference type="Proteomes" id="UP000829756">
    <property type="component" value="Chromosome"/>
</dbReference>
<reference evidence="4" key="3">
    <citation type="journal article" date="2022" name="Res Sq">
        <title>Evolution of multicellular longitudinally dividing oral cavity symbionts (Neisseriaceae).</title>
        <authorList>
            <person name="Nyongesa S."/>
            <person name="Weber P."/>
            <person name="Bernet E."/>
            <person name="Pullido F."/>
            <person name="Nieckarz M."/>
            <person name="Delaby M."/>
            <person name="Nieves C."/>
            <person name="Viehboeck T."/>
            <person name="Krause N."/>
            <person name="Rivera-Millot A."/>
            <person name="Nakamura A."/>
            <person name="Vischer N."/>
            <person name="VanNieuwenhze M."/>
            <person name="Brun Y."/>
            <person name="Cava F."/>
            <person name="Bulgheresi S."/>
            <person name="Veyrier F."/>
        </authorList>
    </citation>
    <scope>NUCLEOTIDE SEQUENCE</scope>
    <source>
        <strain evidence="4">1258/02</strain>
    </source>
</reference>
<dbReference type="Proteomes" id="UP000294721">
    <property type="component" value="Unassembled WGS sequence"/>
</dbReference>
<gene>
    <name evidence="3" type="ORF">EV680_1277</name>
    <name evidence="4" type="ORF">LVJ78_03395</name>
</gene>
<protein>
    <submittedName>
        <fullName evidence="4">CcoQ/FixQ family Cbb3-type cytochrome c oxidase assembly chaperone</fullName>
    </submittedName>
    <submittedName>
        <fullName evidence="3">Cytochrome c oxidase cbb3-type subunit 4</fullName>
    </submittedName>
</protein>
<proteinExistence type="predicted"/>
<keyword evidence="2" id="KW-1133">Transmembrane helix</keyword>
<dbReference type="AlphaFoldDB" id="A0AAE9KHI9"/>
<feature type="compositionally biased region" description="Basic and acidic residues" evidence="1">
    <location>
        <begin position="51"/>
        <end position="65"/>
    </location>
</feature>
<name>A0AAE9KHI9_9NEIS</name>
<evidence type="ECO:0000256" key="2">
    <source>
        <dbReference type="SAM" id="Phobius"/>
    </source>
</evidence>
<feature type="transmembrane region" description="Helical" evidence="2">
    <location>
        <begin position="6"/>
        <end position="26"/>
    </location>
</feature>
<organism evidence="4 6">
    <name type="scientific">Uruburuella suis</name>
    <dbReference type="NCBI Taxonomy" id="252130"/>
    <lineage>
        <taxon>Bacteria</taxon>
        <taxon>Pseudomonadati</taxon>
        <taxon>Pseudomonadota</taxon>
        <taxon>Betaproteobacteria</taxon>
        <taxon>Neisseriales</taxon>
        <taxon>Neisseriaceae</taxon>
        <taxon>Uruburuella</taxon>
    </lineage>
</organism>
<evidence type="ECO:0000313" key="4">
    <source>
        <dbReference type="EMBL" id="UOO80069.1"/>
    </source>
</evidence>
<dbReference type="EMBL" id="SLXE01000027">
    <property type="protein sequence ID" value="TCP01954.1"/>
    <property type="molecule type" value="Genomic_DNA"/>
</dbReference>
<feature type="region of interest" description="Disordered" evidence="1">
    <location>
        <begin position="37"/>
        <end position="65"/>
    </location>
</feature>
<evidence type="ECO:0000313" key="5">
    <source>
        <dbReference type="Proteomes" id="UP000294721"/>
    </source>
</evidence>
<evidence type="ECO:0000313" key="6">
    <source>
        <dbReference type="Proteomes" id="UP000829756"/>
    </source>
</evidence>
<accession>A0AAE9KHI9</accession>
<dbReference type="RefSeq" id="WP_132954473.1">
    <property type="nucleotide sequence ID" value="NZ_CALJUB010000156.1"/>
</dbReference>
<evidence type="ECO:0000256" key="1">
    <source>
        <dbReference type="SAM" id="MobiDB-lite"/>
    </source>
</evidence>
<keyword evidence="5" id="KW-1185">Reference proteome</keyword>
<keyword evidence="2" id="KW-0812">Transmembrane</keyword>
<reference evidence="4" key="2">
    <citation type="submission" date="2021-12" db="EMBL/GenBank/DDBJ databases">
        <authorList>
            <person name="Veyrier F.J."/>
        </authorList>
    </citation>
    <scope>NUCLEOTIDE SEQUENCE</scope>
    <source>
        <strain evidence="4">1258/02</strain>
    </source>
</reference>
<evidence type="ECO:0000313" key="3">
    <source>
        <dbReference type="EMBL" id="TCP01954.1"/>
    </source>
</evidence>